<reference evidence="2 3" key="1">
    <citation type="submission" date="2019-10" db="EMBL/GenBank/DDBJ databases">
        <authorList>
            <person name="Garlena R.A."/>
            <person name="Russell D.A."/>
            <person name="Pope W.H."/>
            <person name="Jacobs-Sera D."/>
            <person name="Hatfull G.F."/>
        </authorList>
    </citation>
    <scope>NUCLEOTIDE SEQUENCE [LARGE SCALE GENOMIC DNA]</scope>
</reference>
<feature type="coiled-coil region" evidence="1">
    <location>
        <begin position="47"/>
        <end position="74"/>
    </location>
</feature>
<evidence type="ECO:0000256" key="1">
    <source>
        <dbReference type="SAM" id="Coils"/>
    </source>
</evidence>
<protein>
    <submittedName>
        <fullName evidence="2">Uncharacterized protein</fullName>
    </submittedName>
</protein>
<gene>
    <name evidence="2" type="primary">35</name>
    <name evidence="2" type="ORF">SEA_MUFASA8_35</name>
</gene>
<dbReference type="EMBL" id="MN586027">
    <property type="protein sequence ID" value="QGJ93484.1"/>
    <property type="molecule type" value="Genomic_DNA"/>
</dbReference>
<dbReference type="Proteomes" id="UP000427282">
    <property type="component" value="Segment"/>
</dbReference>
<sequence length="276" mass="30387">MGTITTAEALRTVAVTVDTALENIEWKIAKQQSYIDGARKALARAVKADIDSQIARREEELQEELDKMAELEAEAAPLYRIYNAAPWTRYIYVPNGHVHAGTYCSTLRPTTQIMRLAEYSGSTREQLVEAAGEVACTVCFPDAPVNKPTTIGVYVKEREEREAEAAAKAEAKAAADAQKIAFAGGTFKTLRAAENAISWEMETFVSRSYQEGVDEAHTQHLRNLAAEDRATIETIADAIITVHPEWDRAGVLAKKFDAKAKVFRKAGYTIPADASY</sequence>
<accession>A0A649VMS5</accession>
<proteinExistence type="predicted"/>
<dbReference type="KEGG" id="vg:55814488"/>
<name>A0A649VMS5_9CAUD</name>
<evidence type="ECO:0000313" key="3">
    <source>
        <dbReference type="Proteomes" id="UP000427282"/>
    </source>
</evidence>
<evidence type="ECO:0000313" key="2">
    <source>
        <dbReference type="EMBL" id="QGJ93484.1"/>
    </source>
</evidence>
<organism evidence="2 3">
    <name type="scientific">Arthrobacter phage Mufasa8</name>
    <dbReference type="NCBI Taxonomy" id="2656526"/>
    <lineage>
        <taxon>Viruses</taxon>
        <taxon>Duplodnaviria</taxon>
        <taxon>Heunggongvirae</taxon>
        <taxon>Uroviricota</taxon>
        <taxon>Caudoviricetes</taxon>
        <taxon>Mufasoctovirus</taxon>
        <taxon>Mufasoctovirus mufasa8</taxon>
    </lineage>
</organism>
<dbReference type="GeneID" id="55814488"/>
<keyword evidence="1" id="KW-0175">Coiled coil</keyword>
<dbReference type="RefSeq" id="YP_009885115.1">
    <property type="nucleotide sequence ID" value="NC_049478.1"/>
</dbReference>
<keyword evidence="3" id="KW-1185">Reference proteome</keyword>